<proteinExistence type="predicted"/>
<gene>
    <name evidence="1" type="ORF">CHH61_25700</name>
</gene>
<accession>A0A268QUT6</accession>
<organism evidence="1 2">
    <name type="scientific">Shouchella clausii</name>
    <name type="common">Alkalihalobacillus clausii</name>
    <dbReference type="NCBI Taxonomy" id="79880"/>
    <lineage>
        <taxon>Bacteria</taxon>
        <taxon>Bacillati</taxon>
        <taxon>Bacillota</taxon>
        <taxon>Bacilli</taxon>
        <taxon>Bacillales</taxon>
        <taxon>Bacillaceae</taxon>
        <taxon>Shouchella</taxon>
    </lineage>
</organism>
<evidence type="ECO:0000313" key="1">
    <source>
        <dbReference type="EMBL" id="PAF11735.1"/>
    </source>
</evidence>
<sequence length="72" mass="8224">RADMQRGEKWYNNYTVEVVDRVGFDSFTPDSGVLLAKTKNTEAAPNIWVIDSHAEDINKVDFKRPDGTEAMY</sequence>
<feature type="non-terminal residue" evidence="1">
    <location>
        <position position="72"/>
    </location>
</feature>
<evidence type="ECO:0000313" key="2">
    <source>
        <dbReference type="Proteomes" id="UP000216133"/>
    </source>
</evidence>
<feature type="non-terminal residue" evidence="1">
    <location>
        <position position="1"/>
    </location>
</feature>
<dbReference type="AlphaFoldDB" id="A0A268QUT6"/>
<reference evidence="1 2" key="1">
    <citation type="submission" date="2017-07" db="EMBL/GenBank/DDBJ databases">
        <title>Isolation and whole genome analysis of endospore-forming bacteria from heroin.</title>
        <authorList>
            <person name="Kalinowski J."/>
            <person name="Ahrens B."/>
            <person name="Al-Dilaimi A."/>
            <person name="Winkler A."/>
            <person name="Wibberg D."/>
            <person name="Schleenbecker U."/>
            <person name="Ruckert C."/>
            <person name="Wolfel R."/>
            <person name="Grass G."/>
        </authorList>
    </citation>
    <scope>NUCLEOTIDE SEQUENCE [LARGE SCALE GENOMIC DNA]</scope>
    <source>
        <strain evidence="1 2">7523-2</strain>
    </source>
</reference>
<protein>
    <submittedName>
        <fullName evidence="1">Uncharacterized protein</fullName>
    </submittedName>
</protein>
<dbReference type="Proteomes" id="UP000216133">
    <property type="component" value="Unassembled WGS sequence"/>
</dbReference>
<comment type="caution">
    <text evidence="1">The sequence shown here is derived from an EMBL/GenBank/DDBJ whole genome shotgun (WGS) entry which is preliminary data.</text>
</comment>
<dbReference type="EMBL" id="NPBS01000831">
    <property type="protein sequence ID" value="PAF11735.1"/>
    <property type="molecule type" value="Genomic_DNA"/>
</dbReference>
<name>A0A268QUT6_SHOCL</name>